<dbReference type="EMBL" id="BEGY01000078">
    <property type="protein sequence ID" value="GAX82316.1"/>
    <property type="molecule type" value="Genomic_DNA"/>
</dbReference>
<dbReference type="InterPro" id="IPR010920">
    <property type="entry name" value="LSM_dom_sf"/>
</dbReference>
<dbReference type="InterPro" id="IPR011014">
    <property type="entry name" value="MscS_channel_TM-2"/>
</dbReference>
<evidence type="ECO:0000256" key="8">
    <source>
        <dbReference type="SAM" id="Phobius"/>
    </source>
</evidence>
<feature type="compositionally biased region" description="Polar residues" evidence="7">
    <location>
        <begin position="797"/>
        <end position="812"/>
    </location>
</feature>
<feature type="region of interest" description="Disordered" evidence="7">
    <location>
        <begin position="46"/>
        <end position="101"/>
    </location>
</feature>
<evidence type="ECO:0000313" key="13">
    <source>
        <dbReference type="Proteomes" id="UP000232323"/>
    </source>
</evidence>
<dbReference type="Gene3D" id="2.30.30.60">
    <property type="match status" value="1"/>
</dbReference>
<dbReference type="AlphaFoldDB" id="A0A250XH17"/>
<dbReference type="Proteomes" id="UP000232323">
    <property type="component" value="Unassembled WGS sequence"/>
</dbReference>
<dbReference type="PANTHER" id="PTHR43634">
    <property type="entry name" value="OW CONDUCTANCE MECHANOSENSITIVE CHANNEL"/>
    <property type="match status" value="1"/>
</dbReference>
<evidence type="ECO:0000259" key="11">
    <source>
        <dbReference type="Pfam" id="PF24956"/>
    </source>
</evidence>
<evidence type="ECO:0000259" key="9">
    <source>
        <dbReference type="Pfam" id="PF00924"/>
    </source>
</evidence>
<protein>
    <recommendedName>
        <fullName evidence="14">Mechanosensitive ion channel protein</fullName>
    </recommendedName>
</protein>
<feature type="transmembrane region" description="Helical" evidence="8">
    <location>
        <begin position="290"/>
        <end position="308"/>
    </location>
</feature>
<accession>A0A250XH17</accession>
<sequence length="1080" mass="114807">MFLQSRHHYKFSNPNLYRSIPETYVRSFFAQRARFENWTLKSNKHSGESHAKAPLNQNSSSTATSPTLSNSASPSTQNTHHASSNSGSSPPSPASGHSNQTAQAETSGFQLKLVHVILFSIIFLGGALFATMTLQFTADIEFSAAVVTVLKRTAKSVAFRQLIVIAMAILVVRFGLNSLLKTLASFSSSPVQWDKSKLFYILREVYQPLELLLVVAALCLVADTFMPSLVSLPKTTVSHVVKTIMSTSFIAGFSSVVFNLKSRFCKEKAWEAEMKGDLTQQRRWEAYDKLGAFVIYVLTFVLGIQAIGLEVTSVLAIGGIGGLAIGLAGREICENLLNGFLIMSTTPFEVGDEITFYHSNVQVEGIVIDIGWYRTQIRSFEREVFVIPNSVFSKNIVLNTSRRVREFRFCENISIRVQDVDKANSIIQDIRRIVRNDTRIINKLHRRIFLDKITHDDCKIYLSFYLEAASKEAFMAIKQDMLLAFVDVVERNGAKLATPRTLVEMDKEMADAIGSYNPVLAGIAAAQSMAQAQQNFNRNALRLPDTTTISAEAIVVNGHSRNSGSSSSHVPNPAAAAIMQAAAPQTQSGIPPFMDSTGGPPSSINQTAGASLAETASSATTSNASNQIVGNTSSTSTSVLPSLSAATEQAVTISGPTATAAVPMSTSSTPTTVISPLPTAVMTSGSLPEPDVSTSSPPSIRSPVSTSNKQTTSATSLTTSSPSESSSIPQSSVSSAAADLSDKALPPQNIEKTSGGSACPVEDNKSNLSKHERGFEKQSGTKNQHFAKGPDGGLHSGQVNKTGENMTTPQFTSERRDSMTTSATQSTSSRSSSSSDSSAAITADSATASPLLQVPEDTSTASRSSGGSPSMIEISPPLTLPGNVQIVPMSTSPVVVKSPMMTPTSNNVSPTALQSAEVIPSPWITTPAPIVDRPPNTRETAADEKTCYSSTTNNAAGGRGEVPPAPLRSSSQSLHSIGSKTYSGIPSTMLTDSGNALILEEHVVLKSSPRVADLTSLQDSLEANSKSSKAALVIIPPEATSMATIDTQENRIILLDPAVGSVVSGSLVISSEDPKRDDAD</sequence>
<feature type="region of interest" description="Disordered" evidence="7">
    <location>
        <begin position="660"/>
        <end position="877"/>
    </location>
</feature>
<comment type="caution">
    <text evidence="12">The sequence shown here is derived from an EMBL/GenBank/DDBJ whole genome shotgun (WGS) entry which is preliminary data.</text>
</comment>
<organism evidence="12 13">
    <name type="scientific">Chlamydomonas eustigma</name>
    <dbReference type="NCBI Taxonomy" id="1157962"/>
    <lineage>
        <taxon>Eukaryota</taxon>
        <taxon>Viridiplantae</taxon>
        <taxon>Chlorophyta</taxon>
        <taxon>core chlorophytes</taxon>
        <taxon>Chlorophyceae</taxon>
        <taxon>CS clade</taxon>
        <taxon>Chlamydomonadales</taxon>
        <taxon>Chlamydomonadaceae</taxon>
        <taxon>Chlamydomonas</taxon>
    </lineage>
</organism>
<feature type="compositionally biased region" description="Low complexity" evidence="7">
    <location>
        <begin position="80"/>
        <end position="99"/>
    </location>
</feature>
<evidence type="ECO:0000256" key="1">
    <source>
        <dbReference type="ARBA" id="ARBA00004651"/>
    </source>
</evidence>
<evidence type="ECO:0008006" key="14">
    <source>
        <dbReference type="Google" id="ProtNLM"/>
    </source>
</evidence>
<feature type="compositionally biased region" description="Low complexity" evidence="7">
    <location>
        <begin position="607"/>
        <end position="625"/>
    </location>
</feature>
<dbReference type="Pfam" id="PF24956">
    <property type="entry name" value="Msl2-3_C"/>
    <property type="match status" value="1"/>
</dbReference>
<dbReference type="SUPFAM" id="SSF50182">
    <property type="entry name" value="Sm-like ribonucleoproteins"/>
    <property type="match status" value="1"/>
</dbReference>
<comment type="subcellular location">
    <subcellularLocation>
        <location evidence="1">Cell membrane</location>
        <topology evidence="1">Multi-pass membrane protein</topology>
    </subcellularLocation>
</comment>
<evidence type="ECO:0000256" key="5">
    <source>
        <dbReference type="ARBA" id="ARBA00022989"/>
    </source>
</evidence>
<reference evidence="12 13" key="1">
    <citation type="submission" date="2017-08" db="EMBL/GenBank/DDBJ databases">
        <title>Acidophilic green algal genome provides insights into adaptation to an acidic environment.</title>
        <authorList>
            <person name="Hirooka S."/>
            <person name="Hirose Y."/>
            <person name="Kanesaki Y."/>
            <person name="Higuchi S."/>
            <person name="Fujiwara T."/>
            <person name="Onuma R."/>
            <person name="Era A."/>
            <person name="Ohbayashi R."/>
            <person name="Uzuka A."/>
            <person name="Nozaki H."/>
            <person name="Yoshikawa H."/>
            <person name="Miyagishima S.Y."/>
        </authorList>
    </citation>
    <scope>NUCLEOTIDE SEQUENCE [LARGE SCALE GENOMIC DNA]</scope>
    <source>
        <strain evidence="12 13">NIES-2499</strain>
    </source>
</reference>
<dbReference type="PANTHER" id="PTHR43634:SF2">
    <property type="entry name" value="LOW CONDUCTANCE MECHANOSENSITIVE CHANNEL YNAI"/>
    <property type="match status" value="1"/>
</dbReference>
<feature type="compositionally biased region" description="Low complexity" evidence="7">
    <location>
        <begin position="711"/>
        <end position="745"/>
    </location>
</feature>
<dbReference type="Pfam" id="PF00924">
    <property type="entry name" value="MS_channel_2nd"/>
    <property type="match status" value="1"/>
</dbReference>
<feature type="compositionally biased region" description="Polar residues" evidence="7">
    <location>
        <begin position="681"/>
        <end position="710"/>
    </location>
</feature>
<dbReference type="SUPFAM" id="SSF82861">
    <property type="entry name" value="Mechanosensitive channel protein MscS (YggB), transmembrane region"/>
    <property type="match status" value="1"/>
</dbReference>
<dbReference type="STRING" id="1157962.A0A250XH17"/>
<feature type="domain" description="Mechanosensitive ion channel protein 2/3 C-terminal" evidence="11">
    <location>
        <begin position="408"/>
        <end position="489"/>
    </location>
</feature>
<feature type="compositionally biased region" description="Low complexity" evidence="7">
    <location>
        <begin position="660"/>
        <end position="679"/>
    </location>
</feature>
<evidence type="ECO:0000256" key="2">
    <source>
        <dbReference type="ARBA" id="ARBA00008017"/>
    </source>
</evidence>
<dbReference type="InterPro" id="IPR049142">
    <property type="entry name" value="MS_channel_1st"/>
</dbReference>
<evidence type="ECO:0000259" key="10">
    <source>
        <dbReference type="Pfam" id="PF21088"/>
    </source>
</evidence>
<comment type="similarity">
    <text evidence="2">Belongs to the MscS (TC 1.A.23) family.</text>
</comment>
<feature type="transmembrane region" description="Helical" evidence="8">
    <location>
        <begin position="113"/>
        <end position="138"/>
    </location>
</feature>
<feature type="transmembrane region" description="Helical" evidence="8">
    <location>
        <begin position="158"/>
        <end position="176"/>
    </location>
</feature>
<feature type="region of interest" description="Disordered" evidence="7">
    <location>
        <begin position="580"/>
        <end position="638"/>
    </location>
</feature>
<feature type="domain" description="Mechanosensitive ion channel transmembrane helices 2/3" evidence="10">
    <location>
        <begin position="292"/>
        <end position="329"/>
    </location>
</feature>
<evidence type="ECO:0000256" key="4">
    <source>
        <dbReference type="ARBA" id="ARBA00022692"/>
    </source>
</evidence>
<evidence type="ECO:0000256" key="3">
    <source>
        <dbReference type="ARBA" id="ARBA00022475"/>
    </source>
</evidence>
<gene>
    <name evidence="12" type="ORF">CEUSTIGMA_g9745.t1</name>
</gene>
<feature type="compositionally biased region" description="Polar residues" evidence="7">
    <location>
        <begin position="55"/>
        <end position="79"/>
    </location>
</feature>
<keyword evidence="3" id="KW-1003">Cell membrane</keyword>
<feature type="compositionally biased region" description="Low complexity" evidence="7">
    <location>
        <begin position="858"/>
        <end position="870"/>
    </location>
</feature>
<dbReference type="InterPro" id="IPR045042">
    <property type="entry name" value="YnaI-like"/>
</dbReference>
<name>A0A250XH17_9CHLO</name>
<evidence type="ECO:0000256" key="7">
    <source>
        <dbReference type="SAM" id="MobiDB-lite"/>
    </source>
</evidence>
<dbReference type="InterPro" id="IPR023408">
    <property type="entry name" value="MscS_beta-dom_sf"/>
</dbReference>
<dbReference type="GO" id="GO:0055085">
    <property type="term" value="P:transmembrane transport"/>
    <property type="evidence" value="ECO:0007669"/>
    <property type="project" value="InterPro"/>
</dbReference>
<dbReference type="InterPro" id="IPR056876">
    <property type="entry name" value="Msl2-3_C"/>
</dbReference>
<dbReference type="GO" id="GO:0005886">
    <property type="term" value="C:plasma membrane"/>
    <property type="evidence" value="ECO:0007669"/>
    <property type="project" value="UniProtKB-SubCell"/>
</dbReference>
<dbReference type="Pfam" id="PF21088">
    <property type="entry name" value="MS_channel_1st"/>
    <property type="match status" value="1"/>
</dbReference>
<feature type="transmembrane region" description="Helical" evidence="8">
    <location>
        <begin position="236"/>
        <end position="258"/>
    </location>
</feature>
<feature type="compositionally biased region" description="Low complexity" evidence="7">
    <location>
        <begin position="819"/>
        <end position="849"/>
    </location>
</feature>
<feature type="region of interest" description="Disordered" evidence="7">
    <location>
        <begin position="924"/>
        <end position="975"/>
    </location>
</feature>
<evidence type="ECO:0000313" key="12">
    <source>
        <dbReference type="EMBL" id="GAX82316.1"/>
    </source>
</evidence>
<keyword evidence="13" id="KW-1185">Reference proteome</keyword>
<dbReference type="Gene3D" id="1.10.287.1260">
    <property type="match status" value="1"/>
</dbReference>
<evidence type="ECO:0000256" key="6">
    <source>
        <dbReference type="ARBA" id="ARBA00023136"/>
    </source>
</evidence>
<keyword evidence="6 8" id="KW-0472">Membrane</keyword>
<proteinExistence type="inferred from homology"/>
<feature type="domain" description="Mechanosensitive ion channel MscS" evidence="9">
    <location>
        <begin position="332"/>
        <end position="402"/>
    </location>
</feature>
<keyword evidence="5 8" id="KW-1133">Transmembrane helix</keyword>
<dbReference type="InterPro" id="IPR006685">
    <property type="entry name" value="MscS_channel_2nd"/>
</dbReference>
<dbReference type="OrthoDB" id="567160at2759"/>
<keyword evidence="4 8" id="KW-0812">Transmembrane</keyword>
<feature type="compositionally biased region" description="Basic and acidic residues" evidence="7">
    <location>
        <begin position="762"/>
        <end position="776"/>
    </location>
</feature>